<dbReference type="GO" id="GO:0043138">
    <property type="term" value="F:3'-5' DNA helicase activity"/>
    <property type="evidence" value="ECO:0007669"/>
    <property type="project" value="UniProtKB-EC"/>
</dbReference>
<gene>
    <name evidence="14" type="ORF">H8705_07860</name>
</gene>
<dbReference type="PANTHER" id="PTHR11070:SF2">
    <property type="entry name" value="ATP-DEPENDENT DNA HELICASE SRS2"/>
    <property type="match status" value="1"/>
</dbReference>
<evidence type="ECO:0000256" key="4">
    <source>
        <dbReference type="ARBA" id="ARBA00022806"/>
    </source>
</evidence>
<dbReference type="PANTHER" id="PTHR11070">
    <property type="entry name" value="UVRD / RECB / PCRA DNA HELICASE FAMILY MEMBER"/>
    <property type="match status" value="1"/>
</dbReference>
<dbReference type="EMBL" id="JACRTD010000005">
    <property type="protein sequence ID" value="MBC8585495.1"/>
    <property type="molecule type" value="Genomic_DNA"/>
</dbReference>
<dbReference type="Gene3D" id="1.10.486.10">
    <property type="entry name" value="PCRA, domain 4"/>
    <property type="match status" value="1"/>
</dbReference>
<evidence type="ECO:0000256" key="2">
    <source>
        <dbReference type="ARBA" id="ARBA00022741"/>
    </source>
</evidence>
<dbReference type="RefSeq" id="WP_262395282.1">
    <property type="nucleotide sequence ID" value="NZ_JACRTD010000005.1"/>
</dbReference>
<organism evidence="14 15">
    <name type="scientific">Youxingia wuxianensis</name>
    <dbReference type="NCBI Taxonomy" id="2763678"/>
    <lineage>
        <taxon>Bacteria</taxon>
        <taxon>Bacillati</taxon>
        <taxon>Bacillota</taxon>
        <taxon>Clostridia</taxon>
        <taxon>Eubacteriales</taxon>
        <taxon>Oscillospiraceae</taxon>
        <taxon>Youxingia</taxon>
    </lineage>
</organism>
<evidence type="ECO:0000256" key="8">
    <source>
        <dbReference type="ARBA" id="ARBA00023235"/>
    </source>
</evidence>
<dbReference type="CDD" id="cd06127">
    <property type="entry name" value="DEDDh"/>
    <property type="match status" value="1"/>
</dbReference>
<evidence type="ECO:0000256" key="12">
    <source>
        <dbReference type="PROSITE-ProRule" id="PRU00560"/>
    </source>
</evidence>
<dbReference type="GO" id="GO:0003677">
    <property type="term" value="F:DNA binding"/>
    <property type="evidence" value="ECO:0007669"/>
    <property type="project" value="UniProtKB-KW"/>
</dbReference>
<dbReference type="Gene3D" id="1.10.10.160">
    <property type="match status" value="1"/>
</dbReference>
<accession>A0A926IHU6</accession>
<dbReference type="GO" id="GO:0000725">
    <property type="term" value="P:recombinational repair"/>
    <property type="evidence" value="ECO:0007669"/>
    <property type="project" value="TreeGrafter"/>
</dbReference>
<dbReference type="GO" id="GO:0033202">
    <property type="term" value="C:DNA helicase complex"/>
    <property type="evidence" value="ECO:0007669"/>
    <property type="project" value="TreeGrafter"/>
</dbReference>
<dbReference type="Gene3D" id="3.40.50.300">
    <property type="entry name" value="P-loop containing nucleotide triphosphate hydrolases"/>
    <property type="match status" value="3"/>
</dbReference>
<dbReference type="AlphaFoldDB" id="A0A926IHU6"/>
<dbReference type="FunFam" id="3.30.420.10:FF:000045">
    <property type="entry name" value="3'-5' exonuclease DinG"/>
    <property type="match status" value="1"/>
</dbReference>
<evidence type="ECO:0000256" key="3">
    <source>
        <dbReference type="ARBA" id="ARBA00022801"/>
    </source>
</evidence>
<dbReference type="InterPro" id="IPR014017">
    <property type="entry name" value="DNA_helicase_UvrD-like_C"/>
</dbReference>
<dbReference type="InterPro" id="IPR014016">
    <property type="entry name" value="UvrD-like_ATP-bd"/>
</dbReference>
<feature type="binding site" evidence="12">
    <location>
        <begin position="28"/>
        <end position="35"/>
    </location>
    <ligand>
        <name>ATP</name>
        <dbReference type="ChEBI" id="CHEBI:30616"/>
    </ligand>
</feature>
<keyword evidence="5" id="KW-0540">Nuclease</keyword>
<dbReference type="SMART" id="SM00479">
    <property type="entry name" value="EXOIII"/>
    <property type="match status" value="1"/>
</dbReference>
<evidence type="ECO:0000256" key="5">
    <source>
        <dbReference type="ARBA" id="ARBA00022839"/>
    </source>
</evidence>
<dbReference type="Pfam" id="PF13361">
    <property type="entry name" value="UvrD_C"/>
    <property type="match status" value="1"/>
</dbReference>
<dbReference type="InterPro" id="IPR027417">
    <property type="entry name" value="P-loop_NTPase"/>
</dbReference>
<protein>
    <recommendedName>
        <fullName evidence="10">DNA 3'-5' helicase</fullName>
        <ecNumber evidence="10">5.6.2.4</ecNumber>
    </recommendedName>
</protein>
<evidence type="ECO:0000313" key="15">
    <source>
        <dbReference type="Proteomes" id="UP000623678"/>
    </source>
</evidence>
<keyword evidence="4 12" id="KW-0347">Helicase</keyword>
<keyword evidence="7" id="KW-0238">DNA-binding</keyword>
<dbReference type="PROSITE" id="PS51198">
    <property type="entry name" value="UVRD_HELICASE_ATP_BIND"/>
    <property type="match status" value="1"/>
</dbReference>
<dbReference type="GO" id="GO:0005829">
    <property type="term" value="C:cytosol"/>
    <property type="evidence" value="ECO:0007669"/>
    <property type="project" value="TreeGrafter"/>
</dbReference>
<dbReference type="CDD" id="cd17932">
    <property type="entry name" value="DEXQc_UvrD"/>
    <property type="match status" value="1"/>
</dbReference>
<dbReference type="InterPro" id="IPR013986">
    <property type="entry name" value="DExx_box_DNA_helicase_dom_sf"/>
</dbReference>
<dbReference type="SUPFAM" id="SSF53098">
    <property type="entry name" value="Ribonuclease H-like"/>
    <property type="match status" value="1"/>
</dbReference>
<comment type="catalytic activity">
    <reaction evidence="11">
        <text>ATP + H2O = ADP + phosphate + H(+)</text>
        <dbReference type="Rhea" id="RHEA:13065"/>
        <dbReference type="ChEBI" id="CHEBI:15377"/>
        <dbReference type="ChEBI" id="CHEBI:15378"/>
        <dbReference type="ChEBI" id="CHEBI:30616"/>
        <dbReference type="ChEBI" id="CHEBI:43474"/>
        <dbReference type="ChEBI" id="CHEBI:456216"/>
        <dbReference type="EC" id="5.6.2.4"/>
    </reaction>
</comment>
<feature type="domain" description="UvrD-like helicase ATP-binding" evidence="13">
    <location>
        <begin position="7"/>
        <end position="314"/>
    </location>
</feature>
<dbReference type="EC" id="5.6.2.4" evidence="10"/>
<dbReference type="Pfam" id="PF00929">
    <property type="entry name" value="RNase_T"/>
    <property type="match status" value="1"/>
</dbReference>
<dbReference type="InterPro" id="IPR012337">
    <property type="entry name" value="RNaseH-like_sf"/>
</dbReference>
<dbReference type="SUPFAM" id="SSF52540">
    <property type="entry name" value="P-loop containing nucleoside triphosphate hydrolases"/>
    <property type="match status" value="1"/>
</dbReference>
<dbReference type="Pfam" id="PF00580">
    <property type="entry name" value="UvrD-helicase"/>
    <property type="match status" value="1"/>
</dbReference>
<dbReference type="Proteomes" id="UP000623678">
    <property type="component" value="Unassembled WGS sequence"/>
</dbReference>
<keyword evidence="8" id="KW-0413">Isomerase</keyword>
<evidence type="ECO:0000259" key="13">
    <source>
        <dbReference type="PROSITE" id="PS51198"/>
    </source>
</evidence>
<comment type="caution">
    <text evidence="14">The sequence shown here is derived from an EMBL/GenBank/DDBJ whole genome shotgun (WGS) entry which is preliminary data.</text>
</comment>
<dbReference type="GO" id="GO:0005524">
    <property type="term" value="F:ATP binding"/>
    <property type="evidence" value="ECO:0007669"/>
    <property type="project" value="UniProtKB-UniRule"/>
</dbReference>
<comment type="similarity">
    <text evidence="1">Belongs to the helicase family. UvrD subfamily.</text>
</comment>
<evidence type="ECO:0000256" key="10">
    <source>
        <dbReference type="ARBA" id="ARBA00034808"/>
    </source>
</evidence>
<keyword evidence="15" id="KW-1185">Reference proteome</keyword>
<evidence type="ECO:0000256" key="7">
    <source>
        <dbReference type="ARBA" id="ARBA00023125"/>
    </source>
</evidence>
<keyword evidence="6 12" id="KW-0067">ATP-binding</keyword>
<sequence>MNTTLPITLNSQQREVVENLQENILLLAGAGTGKTNTLAYRIAAILSQKKASPEEILCLTFTNRACKEMKERISSIVGAASLSVDIFTVHSFCAQLLRTAPSQYTDISGDFAVFDETDSLEVVREVMFEIKQAQVADRPAQIVQSFIGLVKEIYLLDPAGGYTKAAAQAFVSQREKIERLCLDQWYQPDPKFFRFLGKYGVSLVELYNQKMAQNNALDFNDLLIKTGLLLSQPEFFSLWKEKYKFVHVDEVQDVSIAEYRLIRKLCLAAVTLICGDFNQTIYQWRGSQPNEIIPLYQRDFSPVTIRFTSNYRSSQGLLSLARQFLFNAFHIGEAAYSPGSLVSGENPDVILREFDTCQEEADFICQTVAGLSLQDACQVAVIARTNKACGQLCQILQETQKIYNNQVQFVPGDQYRMFRCASVKDLLAGIHLLLHPFDSESLKRLLIRYVKGVGEVTVNAIIQGYKQGLGISLCDFVDRRTFEKQDFFSPLLDQLECGNVIVFDVESTGTDVYTDDIIQIAAIQIDQTGRVISRFQRFLRPSKPVGSSEKVHGFSDRFLEENGEDPAVVLKDFLAFAGEDVIVGHNVSYDMTILRYNLSRCNISSPLENLYYDTLYLSRRYLKDLPNYKLSTLAQRFNTPHQPSHDAMDDILATADLLVILADQYLRPTREARTALYKKYLSRFEEISLNTARLRQEKNNLDAYTLLTQLTQMLGIKEKYKDQEENLAALEWLMEFAREMEEKDACALLSRLLEISALSAGEMGEIGASKNKIMVITAHQAKGCEFDYVFLPMLQDFVFPTYLSIKSGNLEEEKRVFYVSITRAKKKLFLTWSAYGDGKMNKASRFLKYIE</sequence>
<evidence type="ECO:0000256" key="9">
    <source>
        <dbReference type="ARBA" id="ARBA00034617"/>
    </source>
</evidence>
<dbReference type="InterPro" id="IPR013520">
    <property type="entry name" value="Ribonucl_H"/>
</dbReference>
<dbReference type="InterPro" id="IPR036397">
    <property type="entry name" value="RNaseH_sf"/>
</dbReference>
<dbReference type="InterPro" id="IPR000212">
    <property type="entry name" value="DNA_helicase_UvrD/REP"/>
</dbReference>
<keyword evidence="2 12" id="KW-0547">Nucleotide-binding</keyword>
<comment type="catalytic activity">
    <reaction evidence="9">
        <text>Couples ATP hydrolysis with the unwinding of duplex DNA by translocating in the 3'-5' direction.</text>
        <dbReference type="EC" id="5.6.2.4"/>
    </reaction>
</comment>
<keyword evidence="3 12" id="KW-0378">Hydrolase</keyword>
<evidence type="ECO:0000256" key="11">
    <source>
        <dbReference type="ARBA" id="ARBA00048988"/>
    </source>
</evidence>
<reference evidence="14" key="1">
    <citation type="submission" date="2020-08" db="EMBL/GenBank/DDBJ databases">
        <title>Genome public.</title>
        <authorList>
            <person name="Liu C."/>
            <person name="Sun Q."/>
        </authorList>
    </citation>
    <scope>NUCLEOTIDE SEQUENCE</scope>
    <source>
        <strain evidence="14">NSJ-64</strain>
    </source>
</reference>
<proteinExistence type="inferred from homology"/>
<evidence type="ECO:0000256" key="1">
    <source>
        <dbReference type="ARBA" id="ARBA00009922"/>
    </source>
</evidence>
<evidence type="ECO:0000256" key="6">
    <source>
        <dbReference type="ARBA" id="ARBA00022840"/>
    </source>
</evidence>
<name>A0A926IHU6_9FIRM</name>
<dbReference type="GO" id="GO:0004527">
    <property type="term" value="F:exonuclease activity"/>
    <property type="evidence" value="ECO:0007669"/>
    <property type="project" value="UniProtKB-KW"/>
</dbReference>
<keyword evidence="5" id="KW-0269">Exonuclease</keyword>
<dbReference type="Gene3D" id="3.30.420.10">
    <property type="entry name" value="Ribonuclease H-like superfamily/Ribonuclease H"/>
    <property type="match status" value="1"/>
</dbReference>
<evidence type="ECO:0000313" key="14">
    <source>
        <dbReference type="EMBL" id="MBC8585495.1"/>
    </source>
</evidence>